<organism evidence="1 2">
    <name type="scientific">Saccharopolyspora rosea</name>
    <dbReference type="NCBI Taxonomy" id="524884"/>
    <lineage>
        <taxon>Bacteria</taxon>
        <taxon>Bacillati</taxon>
        <taxon>Actinomycetota</taxon>
        <taxon>Actinomycetes</taxon>
        <taxon>Pseudonocardiales</taxon>
        <taxon>Pseudonocardiaceae</taxon>
        <taxon>Saccharopolyspora</taxon>
    </lineage>
</organism>
<dbReference type="RefSeq" id="WP_263251270.1">
    <property type="nucleotide sequence ID" value="NZ_BAABLT010000016.1"/>
</dbReference>
<dbReference type="Proteomes" id="UP001597018">
    <property type="component" value="Unassembled WGS sequence"/>
</dbReference>
<dbReference type="EMBL" id="JBHTIW010000021">
    <property type="protein sequence ID" value="MFD0922412.1"/>
    <property type="molecule type" value="Genomic_DNA"/>
</dbReference>
<name>A0ABW3FVJ9_9PSEU</name>
<comment type="caution">
    <text evidence="1">The sequence shown here is derived from an EMBL/GenBank/DDBJ whole genome shotgun (WGS) entry which is preliminary data.</text>
</comment>
<evidence type="ECO:0000313" key="1">
    <source>
        <dbReference type="EMBL" id="MFD0922412.1"/>
    </source>
</evidence>
<protein>
    <submittedName>
        <fullName evidence="1">Uncharacterized protein</fullName>
    </submittedName>
</protein>
<sequence length="45" mass="4944">MSPAAQVALVVIAALVFLLRLTAAIYRARVDGQIAARHARKEQQR</sequence>
<keyword evidence="2" id="KW-1185">Reference proteome</keyword>
<reference evidence="2" key="1">
    <citation type="journal article" date="2019" name="Int. J. Syst. Evol. Microbiol.">
        <title>The Global Catalogue of Microorganisms (GCM) 10K type strain sequencing project: providing services to taxonomists for standard genome sequencing and annotation.</title>
        <authorList>
            <consortium name="The Broad Institute Genomics Platform"/>
            <consortium name="The Broad Institute Genome Sequencing Center for Infectious Disease"/>
            <person name="Wu L."/>
            <person name="Ma J."/>
        </authorList>
    </citation>
    <scope>NUCLEOTIDE SEQUENCE [LARGE SCALE GENOMIC DNA]</scope>
    <source>
        <strain evidence="2">CCUG 56401</strain>
    </source>
</reference>
<proteinExistence type="predicted"/>
<gene>
    <name evidence="1" type="ORF">ACFQ16_21925</name>
</gene>
<evidence type="ECO:0000313" key="2">
    <source>
        <dbReference type="Proteomes" id="UP001597018"/>
    </source>
</evidence>
<accession>A0ABW3FVJ9</accession>